<dbReference type="Gene3D" id="3.30.70.560">
    <property type="entry name" value="7,8-Dihydro-6-hydroxymethylpterin-pyrophosphokinase HPPK"/>
    <property type="match status" value="1"/>
</dbReference>
<dbReference type="NCBIfam" id="TIGR01498">
    <property type="entry name" value="folK"/>
    <property type="match status" value="1"/>
</dbReference>
<dbReference type="CDD" id="cd00483">
    <property type="entry name" value="HPPK"/>
    <property type="match status" value="1"/>
</dbReference>
<dbReference type="GO" id="GO:0003848">
    <property type="term" value="F:2-amino-4-hydroxy-6-hydroxymethyldihydropteridine diphosphokinase activity"/>
    <property type="evidence" value="ECO:0007669"/>
    <property type="project" value="UniProtKB-EC"/>
</dbReference>
<evidence type="ECO:0000256" key="1">
    <source>
        <dbReference type="ARBA" id="ARBA00000198"/>
    </source>
</evidence>
<reference evidence="11" key="1">
    <citation type="submission" date="2016-08" db="EMBL/GenBank/DDBJ databases">
        <authorList>
            <person name="Varghese N."/>
            <person name="Submissions Spin"/>
        </authorList>
    </citation>
    <scope>NUCLEOTIDE SEQUENCE [LARGE SCALE GENOMIC DNA]</scope>
    <source>
        <strain evidence="11">SGD-1123</strain>
    </source>
</reference>
<evidence type="ECO:0000256" key="6">
    <source>
        <dbReference type="ARBA" id="ARBA00022777"/>
    </source>
</evidence>
<comment type="pathway">
    <text evidence="2">Cofactor biosynthesis; tetrahydrofolate biosynthesis; 2-amino-4-hydroxy-6-hydroxymethyl-7,8-dihydropteridine diphosphate from 7,8-dihydroneopterin triphosphate: step 4/4.</text>
</comment>
<dbReference type="AlphaFoldDB" id="A0A0V8H5U3"/>
<dbReference type="PANTHER" id="PTHR43071:SF1">
    <property type="entry name" value="2-AMINO-4-HYDROXY-6-HYDROXYMETHYLDIHYDROPTERIDINE PYROPHOSPHOKINASE"/>
    <property type="match status" value="1"/>
</dbReference>
<keyword evidence="5" id="KW-0547">Nucleotide-binding</keyword>
<keyword evidence="4" id="KW-0808">Transferase</keyword>
<evidence type="ECO:0000313" key="10">
    <source>
        <dbReference type="EMBL" id="SCC36656.1"/>
    </source>
</evidence>
<feature type="domain" description="7,8-dihydro-6-hydroxymethylpterin-pyrophosphokinase" evidence="9">
    <location>
        <begin position="89"/>
        <end position="100"/>
    </location>
</feature>
<keyword evidence="6 10" id="KW-0418">Kinase</keyword>
<dbReference type="OrthoDB" id="9808041at2"/>
<keyword evidence="7" id="KW-0067">ATP-binding</keyword>
<dbReference type="Proteomes" id="UP000181997">
    <property type="component" value="Unassembled WGS sequence"/>
</dbReference>
<dbReference type="UniPathway" id="UPA00077">
    <property type="reaction ID" value="UER00155"/>
</dbReference>
<evidence type="ECO:0000259" key="9">
    <source>
        <dbReference type="PROSITE" id="PS00794"/>
    </source>
</evidence>
<evidence type="ECO:0000256" key="3">
    <source>
        <dbReference type="ARBA" id="ARBA00013253"/>
    </source>
</evidence>
<dbReference type="GO" id="GO:0046654">
    <property type="term" value="P:tetrahydrofolate biosynthetic process"/>
    <property type="evidence" value="ECO:0007669"/>
    <property type="project" value="UniProtKB-UniPathway"/>
</dbReference>
<gene>
    <name evidence="10" type="ORF">GA0061094_4341</name>
</gene>
<evidence type="ECO:0000256" key="2">
    <source>
        <dbReference type="ARBA" id="ARBA00005051"/>
    </source>
</evidence>
<dbReference type="PANTHER" id="PTHR43071">
    <property type="entry name" value="2-AMINO-4-HYDROXY-6-HYDROXYMETHYLDIHYDROPTERIDINE PYROPHOSPHOKINASE"/>
    <property type="match status" value="1"/>
</dbReference>
<accession>A0A0V8H5U3</accession>
<keyword evidence="11" id="KW-1185">Reference proteome</keyword>
<dbReference type="PROSITE" id="PS00794">
    <property type="entry name" value="HPPK"/>
    <property type="match status" value="1"/>
</dbReference>
<dbReference type="RefSeq" id="WP_058300032.1">
    <property type="nucleotide sequence ID" value="NZ_FMAU01000011.1"/>
</dbReference>
<dbReference type="EC" id="2.7.6.3" evidence="3"/>
<evidence type="ECO:0000256" key="4">
    <source>
        <dbReference type="ARBA" id="ARBA00022679"/>
    </source>
</evidence>
<dbReference type="GO" id="GO:0005524">
    <property type="term" value="F:ATP binding"/>
    <property type="evidence" value="ECO:0007669"/>
    <property type="project" value="UniProtKB-KW"/>
</dbReference>
<dbReference type="GO" id="GO:0046656">
    <property type="term" value="P:folic acid biosynthetic process"/>
    <property type="evidence" value="ECO:0007669"/>
    <property type="project" value="UniProtKB-KW"/>
</dbReference>
<evidence type="ECO:0000313" key="11">
    <source>
        <dbReference type="Proteomes" id="UP000181997"/>
    </source>
</evidence>
<dbReference type="Pfam" id="PF01288">
    <property type="entry name" value="HPPK"/>
    <property type="match status" value="1"/>
</dbReference>
<dbReference type="InterPro" id="IPR000550">
    <property type="entry name" value="Hppk"/>
</dbReference>
<dbReference type="EMBL" id="FMAU01000011">
    <property type="protein sequence ID" value="SCC36656.1"/>
    <property type="molecule type" value="Genomic_DNA"/>
</dbReference>
<evidence type="ECO:0000256" key="5">
    <source>
        <dbReference type="ARBA" id="ARBA00022741"/>
    </source>
</evidence>
<evidence type="ECO:0000256" key="8">
    <source>
        <dbReference type="ARBA" id="ARBA00022909"/>
    </source>
</evidence>
<comment type="catalytic activity">
    <reaction evidence="1">
        <text>6-hydroxymethyl-7,8-dihydropterin + ATP = (7,8-dihydropterin-6-yl)methyl diphosphate + AMP + H(+)</text>
        <dbReference type="Rhea" id="RHEA:11412"/>
        <dbReference type="ChEBI" id="CHEBI:15378"/>
        <dbReference type="ChEBI" id="CHEBI:30616"/>
        <dbReference type="ChEBI" id="CHEBI:44841"/>
        <dbReference type="ChEBI" id="CHEBI:72950"/>
        <dbReference type="ChEBI" id="CHEBI:456215"/>
        <dbReference type="EC" id="2.7.6.3"/>
    </reaction>
</comment>
<evidence type="ECO:0000256" key="7">
    <source>
        <dbReference type="ARBA" id="ARBA00022840"/>
    </source>
</evidence>
<organism evidence="10 11">
    <name type="scientific">[Bacillus] enclensis</name>
    <dbReference type="NCBI Taxonomy" id="1402860"/>
    <lineage>
        <taxon>Bacteria</taxon>
        <taxon>Bacillati</taxon>
        <taxon>Bacillota</taxon>
        <taxon>Bacilli</taxon>
        <taxon>Bacillales</taxon>
        <taxon>Bacillaceae</taxon>
        <taxon>Rossellomorea</taxon>
    </lineage>
</organism>
<dbReference type="GO" id="GO:0016301">
    <property type="term" value="F:kinase activity"/>
    <property type="evidence" value="ECO:0007669"/>
    <property type="project" value="UniProtKB-KW"/>
</dbReference>
<dbReference type="SUPFAM" id="SSF55083">
    <property type="entry name" value="6-hydroxymethyl-7,8-dihydropterin pyrophosphokinase, HPPK"/>
    <property type="match status" value="1"/>
</dbReference>
<dbReference type="InterPro" id="IPR035907">
    <property type="entry name" value="Hppk_sf"/>
</dbReference>
<sequence>MKSIAYLSLGSNMGEREAYLEKAINILDSHGKIEVRRKSSIYETDPVGFTDQGEFLNMVIEVRTDLRPEILLQQCLQVEHDLGRKREFKWGPRIIDIDILLYDHKSIDSEDLLVPHPRMQERAFVLIPLLELEPSIPHPADGTPFNRFLDEIPDKEGVRLWKQINGEDAFVHSES</sequence>
<keyword evidence="8" id="KW-0289">Folate biosynthesis</keyword>
<name>A0A0V8H5U3_9BACI</name>
<proteinExistence type="predicted"/>
<protein>
    <recommendedName>
        <fullName evidence="3">2-amino-4-hydroxy-6-hydroxymethyldihydropteridine diphosphokinase</fullName>
        <ecNumber evidence="3">2.7.6.3</ecNumber>
    </recommendedName>
</protein>